<name>A0A174LNH3_9CLOT</name>
<gene>
    <name evidence="1" type="ORF">ERS852471_03286</name>
</gene>
<dbReference type="AlphaFoldDB" id="A0A174LNH3"/>
<dbReference type="EMBL" id="CYZX01000038">
    <property type="protein sequence ID" value="CUP25663.1"/>
    <property type="molecule type" value="Genomic_DNA"/>
</dbReference>
<sequence>MQFVIFIILISAIAGVYLYYDQQLAKVKKQLMITSNQLRKCKTQHRSLATIDKPLNIKFINPSSQIGITNTSAKLYLAPTLDSPKLNTLSIKMEVKILDSALVDNLLWFYVNLPIDSDINCRGWISKNDFSTIFPNSNSMVK</sequence>
<dbReference type="Proteomes" id="UP000095594">
    <property type="component" value="Unassembled WGS sequence"/>
</dbReference>
<organism evidence="1 2">
    <name type="scientific">Clostridium disporicum</name>
    <dbReference type="NCBI Taxonomy" id="84024"/>
    <lineage>
        <taxon>Bacteria</taxon>
        <taxon>Bacillati</taxon>
        <taxon>Bacillota</taxon>
        <taxon>Clostridia</taxon>
        <taxon>Eubacteriales</taxon>
        <taxon>Clostridiaceae</taxon>
        <taxon>Clostridium</taxon>
    </lineage>
</organism>
<evidence type="ECO:0008006" key="3">
    <source>
        <dbReference type="Google" id="ProtNLM"/>
    </source>
</evidence>
<evidence type="ECO:0000313" key="2">
    <source>
        <dbReference type="Proteomes" id="UP000095594"/>
    </source>
</evidence>
<dbReference type="RefSeq" id="WP_070205711.1">
    <property type="nucleotide sequence ID" value="NZ_CABIXQ010000038.1"/>
</dbReference>
<accession>A0A174LNH3</accession>
<reference evidence="1 2" key="1">
    <citation type="submission" date="2015-09" db="EMBL/GenBank/DDBJ databases">
        <authorList>
            <consortium name="Pathogen Informatics"/>
        </authorList>
    </citation>
    <scope>NUCLEOTIDE SEQUENCE [LARGE SCALE GENOMIC DNA]</scope>
    <source>
        <strain evidence="1 2">2789STDY5834856</strain>
    </source>
</reference>
<evidence type="ECO:0000313" key="1">
    <source>
        <dbReference type="EMBL" id="CUP25663.1"/>
    </source>
</evidence>
<dbReference type="OrthoDB" id="1925115at2"/>
<protein>
    <recommendedName>
        <fullName evidence="3">SH3 domain-containing protein</fullName>
    </recommendedName>
</protein>
<proteinExistence type="predicted"/>